<accession>A0A8D8B388</accession>
<feature type="region of interest" description="Disordered" evidence="1">
    <location>
        <begin position="106"/>
        <end position="127"/>
    </location>
</feature>
<protein>
    <submittedName>
        <fullName evidence="2">(northern house mosquito) hypothetical protein</fullName>
    </submittedName>
</protein>
<name>A0A8D8B388_CULPI</name>
<dbReference type="AlphaFoldDB" id="A0A8D8B388"/>
<evidence type="ECO:0000313" key="2">
    <source>
        <dbReference type="EMBL" id="CAG6466849.1"/>
    </source>
</evidence>
<sequence length="127" mass="13996">MLQVRSSARAGGGVQLVVEPVQQVVHQDHPDQGRAHLFDGSETQRHAVVRGRFYLAGDLPDKVARVVLDARVVDGAVVLDLGQVDGGADHGEEARHDPNVLLGKSQRHHVHVQRHNPTDERVHFAHR</sequence>
<reference evidence="2" key="1">
    <citation type="submission" date="2021-05" db="EMBL/GenBank/DDBJ databases">
        <authorList>
            <person name="Alioto T."/>
            <person name="Alioto T."/>
            <person name="Gomez Garrido J."/>
        </authorList>
    </citation>
    <scope>NUCLEOTIDE SEQUENCE</scope>
</reference>
<proteinExistence type="predicted"/>
<organism evidence="2">
    <name type="scientific">Culex pipiens</name>
    <name type="common">House mosquito</name>
    <dbReference type="NCBI Taxonomy" id="7175"/>
    <lineage>
        <taxon>Eukaryota</taxon>
        <taxon>Metazoa</taxon>
        <taxon>Ecdysozoa</taxon>
        <taxon>Arthropoda</taxon>
        <taxon>Hexapoda</taxon>
        <taxon>Insecta</taxon>
        <taxon>Pterygota</taxon>
        <taxon>Neoptera</taxon>
        <taxon>Endopterygota</taxon>
        <taxon>Diptera</taxon>
        <taxon>Nematocera</taxon>
        <taxon>Culicoidea</taxon>
        <taxon>Culicidae</taxon>
        <taxon>Culicinae</taxon>
        <taxon>Culicini</taxon>
        <taxon>Culex</taxon>
        <taxon>Culex</taxon>
    </lineage>
</organism>
<evidence type="ECO:0000256" key="1">
    <source>
        <dbReference type="SAM" id="MobiDB-lite"/>
    </source>
</evidence>
<feature type="compositionally biased region" description="Basic and acidic residues" evidence="1">
    <location>
        <begin position="116"/>
        <end position="127"/>
    </location>
</feature>
<dbReference type="EMBL" id="HBUE01057186">
    <property type="protein sequence ID" value="CAG6466849.1"/>
    <property type="molecule type" value="Transcribed_RNA"/>
</dbReference>